<dbReference type="PANTHER" id="PTHR12542">
    <property type="entry name" value="EXOCYST COMPLEX PROTEIN EXO70"/>
    <property type="match status" value="1"/>
</dbReference>
<proteinExistence type="inferred from homology"/>
<accession>A0AAD6EQD3</accession>
<evidence type="ECO:0000256" key="4">
    <source>
        <dbReference type="SAM" id="MobiDB-lite"/>
    </source>
</evidence>
<name>A0AAD6EQD3_9POAL</name>
<feature type="compositionally biased region" description="Acidic residues" evidence="4">
    <location>
        <begin position="185"/>
        <end position="195"/>
    </location>
</feature>
<comment type="function">
    <text evidence="3">Component of the exocyst complex.</text>
</comment>
<dbReference type="Pfam" id="PF20669">
    <property type="entry name" value="Exo70_N"/>
    <property type="match status" value="1"/>
</dbReference>
<sequence>MSSAPAAGVDGQEKVIAAAQHIVKSLATSKNAADDMIRILSGFDHRLSSLYPDSASSPNMDPLSSSSSSAADALKAVLSQLEAAEKVVMQWDSSDSLLFESPSDVILQYFASVDDLIAISATSSSLSAEDGYDIHLRAENVLQLAMSRLEEELHPLLIRNTVSLDATGLSCSLRRLSLSFPSSETDFDTSSEFDPADTSTPTSSLAPTTPHHPLLEDPSLDLIRHEAISDLRDIADRMIRAGYSKELVQVYCSIRKDVIDECLSILGVERLSIDEVQHMEWRLLDEKMKKWIQGVKIVIRGLLSGERRLCESIFASSEEIQEECFIEITKGCVLQLLNFGDAVAIIPRSAEKLFRIIDMFEVVKNEVLPELRILYPGELGSSIYGEADGILKRLGDAVKGTLFDFGFQVQRENSRRPMQAGEIHPLTRYVMNYMRLLVVYSETLEGLLGDDEGFTLDTINTDDDTESLGSMTPYGRRLYAIISYLEANLEEKSNLYEDGGLRCIFLMNNIFYIYNKVKDSELGRILGDHWLRRRRGKIRQYSKTYLRVSWTKVLSYLRDDSLSGGSSGSSGHSSKIALREKFRNFNVAFEEIHRVQTTWKVPDPQMREEIKISISEQVIPAYRAFLGRYGPQVDGGRHSNRYIKYSTEDLESHLSELFEGLSGVPNHSRRRA</sequence>
<keyword evidence="3" id="KW-0653">Protein transport</keyword>
<evidence type="ECO:0000256" key="2">
    <source>
        <dbReference type="ARBA" id="ARBA00022448"/>
    </source>
</evidence>
<keyword evidence="3" id="KW-0268">Exocytosis</keyword>
<evidence type="ECO:0000259" key="5">
    <source>
        <dbReference type="Pfam" id="PF03081"/>
    </source>
</evidence>
<protein>
    <recommendedName>
        <fullName evidence="3">Exocyst subunit Exo70 family protein</fullName>
    </recommendedName>
</protein>
<feature type="domain" description="Exocyst complex subunit Exo70 C-terminal" evidence="5">
    <location>
        <begin position="289"/>
        <end position="656"/>
    </location>
</feature>
<organism evidence="6 7">
    <name type="scientific">Rhynchospora tenuis</name>
    <dbReference type="NCBI Taxonomy" id="198213"/>
    <lineage>
        <taxon>Eukaryota</taxon>
        <taxon>Viridiplantae</taxon>
        <taxon>Streptophyta</taxon>
        <taxon>Embryophyta</taxon>
        <taxon>Tracheophyta</taxon>
        <taxon>Spermatophyta</taxon>
        <taxon>Magnoliopsida</taxon>
        <taxon>Liliopsida</taxon>
        <taxon>Poales</taxon>
        <taxon>Cyperaceae</taxon>
        <taxon>Cyperoideae</taxon>
        <taxon>Rhynchosporeae</taxon>
        <taxon>Rhynchospora</taxon>
    </lineage>
</organism>
<comment type="similarity">
    <text evidence="1 3">Belongs to the EXO70 family.</text>
</comment>
<dbReference type="AlphaFoldDB" id="A0AAD6EQD3"/>
<feature type="compositionally biased region" description="Low complexity" evidence="4">
    <location>
        <begin position="196"/>
        <end position="212"/>
    </location>
</feature>
<evidence type="ECO:0000313" key="7">
    <source>
        <dbReference type="Proteomes" id="UP001210211"/>
    </source>
</evidence>
<dbReference type="InterPro" id="IPR016159">
    <property type="entry name" value="Cullin_repeat-like_dom_sf"/>
</dbReference>
<comment type="caution">
    <text evidence="6">The sequence shown here is derived from an EMBL/GenBank/DDBJ whole genome shotgun (WGS) entry which is preliminary data.</text>
</comment>
<feature type="region of interest" description="Disordered" evidence="4">
    <location>
        <begin position="184"/>
        <end position="215"/>
    </location>
</feature>
<evidence type="ECO:0000256" key="1">
    <source>
        <dbReference type="ARBA" id="ARBA00006756"/>
    </source>
</evidence>
<dbReference type="Pfam" id="PF03081">
    <property type="entry name" value="Exo70_C"/>
    <property type="match status" value="1"/>
</dbReference>
<dbReference type="GO" id="GO:0000145">
    <property type="term" value="C:exocyst"/>
    <property type="evidence" value="ECO:0007669"/>
    <property type="project" value="InterPro"/>
</dbReference>
<reference evidence="6 7" key="1">
    <citation type="journal article" date="2022" name="Cell">
        <title>Repeat-based holocentromeres influence genome architecture and karyotype evolution.</title>
        <authorList>
            <person name="Hofstatter P.G."/>
            <person name="Thangavel G."/>
            <person name="Lux T."/>
            <person name="Neumann P."/>
            <person name="Vondrak T."/>
            <person name="Novak P."/>
            <person name="Zhang M."/>
            <person name="Costa L."/>
            <person name="Castellani M."/>
            <person name="Scott A."/>
            <person name="Toegelov H."/>
            <person name="Fuchs J."/>
            <person name="Mata-Sucre Y."/>
            <person name="Dias Y."/>
            <person name="Vanzela A.L.L."/>
            <person name="Huettel B."/>
            <person name="Almeida C.C.S."/>
            <person name="Simkova H."/>
            <person name="Souza G."/>
            <person name="Pedrosa-Harand A."/>
            <person name="Macas J."/>
            <person name="Mayer K.F.X."/>
            <person name="Houben A."/>
            <person name="Marques A."/>
        </authorList>
    </citation>
    <scope>NUCLEOTIDE SEQUENCE [LARGE SCALE GENOMIC DNA]</scope>
    <source>
        <strain evidence="6">RhyTen1mFocal</strain>
    </source>
</reference>
<dbReference type="Gene3D" id="1.20.1280.170">
    <property type="entry name" value="Exocyst complex component Exo70"/>
    <property type="match status" value="1"/>
</dbReference>
<dbReference type="EMBL" id="JAMRDG010000001">
    <property type="protein sequence ID" value="KAJ3697299.1"/>
    <property type="molecule type" value="Genomic_DNA"/>
</dbReference>
<keyword evidence="2 3" id="KW-0813">Transport</keyword>
<keyword evidence="7" id="KW-1185">Reference proteome</keyword>
<dbReference type="GO" id="GO:0005546">
    <property type="term" value="F:phosphatidylinositol-4,5-bisphosphate binding"/>
    <property type="evidence" value="ECO:0007669"/>
    <property type="project" value="InterPro"/>
</dbReference>
<dbReference type="InterPro" id="IPR046364">
    <property type="entry name" value="Exo70_C"/>
</dbReference>
<gene>
    <name evidence="6" type="ORF">LUZ61_001004</name>
</gene>
<dbReference type="Proteomes" id="UP001210211">
    <property type="component" value="Unassembled WGS sequence"/>
</dbReference>
<dbReference type="SUPFAM" id="SSF74788">
    <property type="entry name" value="Cullin repeat-like"/>
    <property type="match status" value="1"/>
</dbReference>
<dbReference type="GO" id="GO:0006887">
    <property type="term" value="P:exocytosis"/>
    <property type="evidence" value="ECO:0007669"/>
    <property type="project" value="UniProtKB-KW"/>
</dbReference>
<dbReference type="InterPro" id="IPR004140">
    <property type="entry name" value="Exo70"/>
</dbReference>
<dbReference type="GO" id="GO:0015031">
    <property type="term" value="P:protein transport"/>
    <property type="evidence" value="ECO:0007669"/>
    <property type="project" value="UniProtKB-KW"/>
</dbReference>
<evidence type="ECO:0000256" key="3">
    <source>
        <dbReference type="RuleBase" id="RU365026"/>
    </source>
</evidence>
<evidence type="ECO:0000313" key="6">
    <source>
        <dbReference type="EMBL" id="KAJ3697299.1"/>
    </source>
</evidence>
<dbReference type="PANTHER" id="PTHR12542:SF142">
    <property type="entry name" value="EXOCYST SUBUNIT EXO70 FAMILY PROTEIN"/>
    <property type="match status" value="1"/>
</dbReference>